<dbReference type="AlphaFoldDB" id="A0A547PN66"/>
<dbReference type="SUPFAM" id="SSF47413">
    <property type="entry name" value="lambda repressor-like DNA-binding domains"/>
    <property type="match status" value="1"/>
</dbReference>
<dbReference type="SUPFAM" id="SSF53822">
    <property type="entry name" value="Periplasmic binding protein-like I"/>
    <property type="match status" value="1"/>
</dbReference>
<dbReference type="InterPro" id="IPR010982">
    <property type="entry name" value="Lambda_DNA-bd_dom_sf"/>
</dbReference>
<dbReference type="GO" id="GO:0003700">
    <property type="term" value="F:DNA-binding transcription factor activity"/>
    <property type="evidence" value="ECO:0007669"/>
    <property type="project" value="TreeGrafter"/>
</dbReference>
<keyword evidence="2" id="KW-0805">Transcription regulation</keyword>
<dbReference type="OrthoDB" id="7683681at2"/>
<dbReference type="Gene3D" id="3.40.50.2300">
    <property type="match status" value="2"/>
</dbReference>
<dbReference type="GO" id="GO:0000976">
    <property type="term" value="F:transcription cis-regulatory region binding"/>
    <property type="evidence" value="ECO:0007669"/>
    <property type="project" value="TreeGrafter"/>
</dbReference>
<dbReference type="PROSITE" id="PS50932">
    <property type="entry name" value="HTH_LACI_2"/>
    <property type="match status" value="1"/>
</dbReference>
<sequence length="349" mass="38297">MAETKPQTIYDIARLAEASPSTVSAALNGNWKKRRIARATVERIQRIASEHGYSANQQARALRTAKSGLVGMILPQHDNRFFSSVGQCFSNEARARGGLPAIVSTRRERDQEVEAVRQLISYSVDALMLVGTTHPEELSAICRAENVPHVFVDQPCQGAPSVVTDNRGGARALAEILLQAAPDAGEADTVFLGGNADLPATSLRILGYQDALRSAGRQGRVIACGYRRAPTRDALTREYERRGRLPEVLLVNSIGCLEGVLEFLVTLPLDEVDQCQLGSFDFDPFGRLLRHPIPMVRQRADELIRVAYDHLDGGTWSRDSFDPIIVAPELILPDDDHFTRVNQPALPVG</sequence>
<dbReference type="PANTHER" id="PTHR30146:SF45">
    <property type="entry name" value="CATABOLITE REPRESSOR_ACTIVATOR"/>
    <property type="match status" value="1"/>
</dbReference>
<evidence type="ECO:0000259" key="5">
    <source>
        <dbReference type="PROSITE" id="PS50932"/>
    </source>
</evidence>
<dbReference type="CDD" id="cd01392">
    <property type="entry name" value="HTH_LacI"/>
    <property type="match status" value="1"/>
</dbReference>
<evidence type="ECO:0000313" key="7">
    <source>
        <dbReference type="Proteomes" id="UP000318590"/>
    </source>
</evidence>
<name>A0A547PN66_9RHOB</name>
<keyword evidence="4" id="KW-0804">Transcription</keyword>
<dbReference type="Pfam" id="PF13407">
    <property type="entry name" value="Peripla_BP_4"/>
    <property type="match status" value="1"/>
</dbReference>
<feature type="domain" description="HTH lacI-type" evidence="5">
    <location>
        <begin position="7"/>
        <end position="64"/>
    </location>
</feature>
<dbReference type="InterPro" id="IPR028082">
    <property type="entry name" value="Peripla_BP_I"/>
</dbReference>
<keyword evidence="3 6" id="KW-0238">DNA-binding</keyword>
<dbReference type="PANTHER" id="PTHR30146">
    <property type="entry name" value="LACI-RELATED TRANSCRIPTIONAL REPRESSOR"/>
    <property type="match status" value="1"/>
</dbReference>
<proteinExistence type="predicted"/>
<organism evidence="6 7">
    <name type="scientific">Palleronia caenipelagi</name>
    <dbReference type="NCBI Taxonomy" id="2489174"/>
    <lineage>
        <taxon>Bacteria</taxon>
        <taxon>Pseudomonadati</taxon>
        <taxon>Pseudomonadota</taxon>
        <taxon>Alphaproteobacteria</taxon>
        <taxon>Rhodobacterales</taxon>
        <taxon>Roseobacteraceae</taxon>
        <taxon>Palleronia</taxon>
    </lineage>
</organism>
<dbReference type="Gene3D" id="1.10.260.40">
    <property type="entry name" value="lambda repressor-like DNA-binding domains"/>
    <property type="match status" value="1"/>
</dbReference>
<evidence type="ECO:0000256" key="1">
    <source>
        <dbReference type="ARBA" id="ARBA00022491"/>
    </source>
</evidence>
<dbReference type="Proteomes" id="UP000318590">
    <property type="component" value="Unassembled WGS sequence"/>
</dbReference>
<evidence type="ECO:0000256" key="4">
    <source>
        <dbReference type="ARBA" id="ARBA00023163"/>
    </source>
</evidence>
<protein>
    <submittedName>
        <fullName evidence="6">LacI family DNA-binding transcriptional regulator</fullName>
    </submittedName>
</protein>
<evidence type="ECO:0000256" key="3">
    <source>
        <dbReference type="ARBA" id="ARBA00023125"/>
    </source>
</evidence>
<dbReference type="EMBL" id="VFSV01000038">
    <property type="protein sequence ID" value="TRD15593.1"/>
    <property type="molecule type" value="Genomic_DNA"/>
</dbReference>
<dbReference type="RefSeq" id="WP_142835739.1">
    <property type="nucleotide sequence ID" value="NZ_VFSV01000038.1"/>
</dbReference>
<dbReference type="InterPro" id="IPR000843">
    <property type="entry name" value="HTH_LacI"/>
</dbReference>
<dbReference type="InterPro" id="IPR025997">
    <property type="entry name" value="SBP_2_dom"/>
</dbReference>
<dbReference type="SMART" id="SM00354">
    <property type="entry name" value="HTH_LACI"/>
    <property type="match status" value="1"/>
</dbReference>
<accession>A0A547PN66</accession>
<evidence type="ECO:0000256" key="2">
    <source>
        <dbReference type="ARBA" id="ARBA00023015"/>
    </source>
</evidence>
<comment type="caution">
    <text evidence="6">The sequence shown here is derived from an EMBL/GenBank/DDBJ whole genome shotgun (WGS) entry which is preliminary data.</text>
</comment>
<keyword evidence="1" id="KW-0678">Repressor</keyword>
<keyword evidence="7" id="KW-1185">Reference proteome</keyword>
<gene>
    <name evidence="6" type="ORF">FEV53_15685</name>
</gene>
<evidence type="ECO:0000313" key="6">
    <source>
        <dbReference type="EMBL" id="TRD15593.1"/>
    </source>
</evidence>
<reference evidence="6 7" key="1">
    <citation type="submission" date="2019-06" db="EMBL/GenBank/DDBJ databases">
        <title>Paenimaribius caenipelagi gen. nov., sp. nov., isolated from a tidal flat.</title>
        <authorList>
            <person name="Yoon J.-H."/>
        </authorList>
    </citation>
    <scope>NUCLEOTIDE SEQUENCE [LARGE SCALE GENOMIC DNA]</scope>
    <source>
        <strain evidence="6 7">JBTF-M29</strain>
    </source>
</reference>
<dbReference type="Pfam" id="PF00356">
    <property type="entry name" value="LacI"/>
    <property type="match status" value="1"/>
</dbReference>